<dbReference type="InterPro" id="IPR023116">
    <property type="entry name" value="Phosphonoacetate_hydro_insert"/>
</dbReference>
<dbReference type="PANTHER" id="PTHR10151:SF120">
    <property type="entry name" value="BIS(5'-ADENOSYL)-TRIPHOSPHATASE"/>
    <property type="match status" value="1"/>
</dbReference>
<accession>A0A0A2MKF5</accession>
<dbReference type="Pfam" id="PF01663">
    <property type="entry name" value="Phosphodiest"/>
    <property type="match status" value="1"/>
</dbReference>
<dbReference type="GO" id="GO:0016787">
    <property type="term" value="F:hydrolase activity"/>
    <property type="evidence" value="ECO:0007669"/>
    <property type="project" value="UniProtKB-ARBA"/>
</dbReference>
<dbReference type="SUPFAM" id="SSF53649">
    <property type="entry name" value="Alkaline phosphatase-like"/>
    <property type="match status" value="1"/>
</dbReference>
<gene>
    <name evidence="1" type="ORF">Q766_14330</name>
</gene>
<evidence type="ECO:0008006" key="3">
    <source>
        <dbReference type="Google" id="ProtNLM"/>
    </source>
</evidence>
<proteinExistence type="predicted"/>
<dbReference type="PANTHER" id="PTHR10151">
    <property type="entry name" value="ECTONUCLEOTIDE PYROPHOSPHATASE/PHOSPHODIESTERASE"/>
    <property type="match status" value="1"/>
</dbReference>
<dbReference type="InterPro" id="IPR002591">
    <property type="entry name" value="Phosphodiest/P_Trfase"/>
</dbReference>
<dbReference type="STRING" id="1121898.GCA_000422725_03352"/>
<dbReference type="Proteomes" id="UP000030111">
    <property type="component" value="Unassembled WGS sequence"/>
</dbReference>
<comment type="caution">
    <text evidence="1">The sequence shown here is derived from an EMBL/GenBank/DDBJ whole genome shotgun (WGS) entry which is preliminary data.</text>
</comment>
<dbReference type="AlphaFoldDB" id="A0A0A2MKF5"/>
<evidence type="ECO:0000313" key="2">
    <source>
        <dbReference type="Proteomes" id="UP000030111"/>
    </source>
</evidence>
<name>A0A0A2MKF5_9FLAO</name>
<organism evidence="1 2">
    <name type="scientific">Flavobacterium subsaxonicum WB 4.1-42 = DSM 21790</name>
    <dbReference type="NCBI Taxonomy" id="1121898"/>
    <lineage>
        <taxon>Bacteria</taxon>
        <taxon>Pseudomonadati</taxon>
        <taxon>Bacteroidota</taxon>
        <taxon>Flavobacteriia</taxon>
        <taxon>Flavobacteriales</taxon>
        <taxon>Flavobacteriaceae</taxon>
        <taxon>Flavobacterium</taxon>
    </lineage>
</organism>
<evidence type="ECO:0000313" key="1">
    <source>
        <dbReference type="EMBL" id="KGO92066.1"/>
    </source>
</evidence>
<dbReference type="Gene3D" id="3.30.1360.110">
    <property type="entry name" value="Domain 2, Phosphonoacetate Hydrolase"/>
    <property type="match status" value="1"/>
</dbReference>
<dbReference type="eggNOG" id="COG1524">
    <property type="taxonomic scope" value="Bacteria"/>
</dbReference>
<dbReference type="Gene3D" id="3.40.720.10">
    <property type="entry name" value="Alkaline Phosphatase, subunit A"/>
    <property type="match status" value="1"/>
</dbReference>
<dbReference type="EMBL" id="JRLY01000012">
    <property type="protein sequence ID" value="KGO92066.1"/>
    <property type="molecule type" value="Genomic_DNA"/>
</dbReference>
<dbReference type="InterPro" id="IPR017850">
    <property type="entry name" value="Alkaline_phosphatase_core_sf"/>
</dbReference>
<protein>
    <recommendedName>
        <fullName evidence="3">Nucleotide pyrophosphatase</fullName>
    </recommendedName>
</protein>
<reference evidence="1 2" key="1">
    <citation type="submission" date="2013-09" db="EMBL/GenBank/DDBJ databases">
        <authorList>
            <person name="Zeng Z."/>
            <person name="Chen C."/>
        </authorList>
    </citation>
    <scope>NUCLEOTIDE SEQUENCE [LARGE SCALE GENOMIC DNA]</scope>
    <source>
        <strain evidence="1 2">WB 4.1-42</strain>
    </source>
</reference>
<sequence>MHAQTPQRTIVIMIDGFGEDYYRASDMPNLNKMEKEGIFKVVPSIMPAVTNVNNVAIATGELPNKHGITGNVWMNPATGQEEFIEDPDMITVPTIFDRAKKLGIKSALFSVKKKTIDIMSISTDASLCPECDGAEESVWAKQFGAPPAVYTKDVSYWIMESAIYTLKNNPEYGLVYIHTTDYPMHTWAPEEKDSKEFLHKLDEYIGKIRATAPDAAILITADHGLNHKDLCWDLEKACAKRKTPIRISISPEKDRYFKHHRGMGGSAYVYLKDIKDLEKVKKTLLSLNGVEAVLTKAEAIEKYSLMPERVGDLMVLGNKTTVFGQLSEAENETLAPNYRSHGSLYECIVPLFVFNARQAPKPEYFDRNYKVAAWLYR</sequence>
<keyword evidence="2" id="KW-1185">Reference proteome</keyword>